<dbReference type="AlphaFoldDB" id="A0A941GUA5"/>
<dbReference type="GO" id="GO:0016780">
    <property type="term" value="F:phosphotransferase activity, for other substituted phosphate groups"/>
    <property type="evidence" value="ECO:0007669"/>
    <property type="project" value="TreeGrafter"/>
</dbReference>
<keyword evidence="4 7" id="KW-0812">Transmembrane</keyword>
<evidence type="ECO:0000256" key="6">
    <source>
        <dbReference type="ARBA" id="ARBA00023136"/>
    </source>
</evidence>
<evidence type="ECO:0000256" key="7">
    <source>
        <dbReference type="SAM" id="Phobius"/>
    </source>
</evidence>
<organism evidence="9 10">
    <name type="scientific">Gomphosphaeria aponina SAG 52.96 = DSM 107014</name>
    <dbReference type="NCBI Taxonomy" id="1521640"/>
    <lineage>
        <taxon>Bacteria</taxon>
        <taxon>Bacillati</taxon>
        <taxon>Cyanobacteriota</taxon>
        <taxon>Cyanophyceae</taxon>
        <taxon>Oscillatoriophycideae</taxon>
        <taxon>Chroococcales</taxon>
        <taxon>Gomphosphaeriaceae</taxon>
        <taxon>Gomphosphaeria</taxon>
    </lineage>
</organism>
<protein>
    <submittedName>
        <fullName evidence="9">Sugar transferase</fullName>
    </submittedName>
</protein>
<feature type="transmembrane region" description="Helical" evidence="7">
    <location>
        <begin position="106"/>
        <end position="124"/>
    </location>
</feature>
<evidence type="ECO:0000256" key="1">
    <source>
        <dbReference type="ARBA" id="ARBA00004141"/>
    </source>
</evidence>
<dbReference type="GO" id="GO:0016020">
    <property type="term" value="C:membrane"/>
    <property type="evidence" value="ECO:0007669"/>
    <property type="project" value="UniProtKB-SubCell"/>
</dbReference>
<comment type="subcellular location">
    <subcellularLocation>
        <location evidence="1">Membrane</location>
        <topology evidence="1">Multi-pass membrane protein</topology>
    </subcellularLocation>
</comment>
<comment type="caution">
    <text evidence="9">The sequence shown here is derived from an EMBL/GenBank/DDBJ whole genome shotgun (WGS) entry which is preliminary data.</text>
</comment>
<evidence type="ECO:0000256" key="5">
    <source>
        <dbReference type="ARBA" id="ARBA00022989"/>
    </source>
</evidence>
<dbReference type="InterPro" id="IPR017475">
    <property type="entry name" value="EPS_sugar_tfrase"/>
</dbReference>
<evidence type="ECO:0000313" key="9">
    <source>
        <dbReference type="EMBL" id="MBR8827133.1"/>
    </source>
</evidence>
<dbReference type="NCBIfam" id="TIGR03025">
    <property type="entry name" value="EPS_sugtrans"/>
    <property type="match status" value="1"/>
</dbReference>
<keyword evidence="3 9" id="KW-0808">Transferase</keyword>
<evidence type="ECO:0000256" key="4">
    <source>
        <dbReference type="ARBA" id="ARBA00022692"/>
    </source>
</evidence>
<reference evidence="9" key="1">
    <citation type="submission" date="2021-02" db="EMBL/GenBank/DDBJ databases">
        <title>Metagenome analyses of Stigonema ocellatum DSM 106950, Chlorogloea purpurea SAG 13.99 and Gomphosphaeria aponina DSM 107014.</title>
        <authorList>
            <person name="Marter P."/>
            <person name="Huang S."/>
        </authorList>
    </citation>
    <scope>NUCLEOTIDE SEQUENCE</scope>
    <source>
        <strain evidence="9">JP213</strain>
    </source>
</reference>
<feature type="domain" description="Bacterial sugar transferase" evidence="8">
    <location>
        <begin position="283"/>
        <end position="472"/>
    </location>
</feature>
<feature type="transmembrane region" description="Helical" evidence="7">
    <location>
        <begin position="288"/>
        <end position="309"/>
    </location>
</feature>
<comment type="similarity">
    <text evidence="2">Belongs to the bacterial sugar transferase family.</text>
</comment>
<evidence type="ECO:0000313" key="10">
    <source>
        <dbReference type="Proteomes" id="UP000767446"/>
    </source>
</evidence>
<evidence type="ECO:0000259" key="8">
    <source>
        <dbReference type="Pfam" id="PF02397"/>
    </source>
</evidence>
<keyword evidence="6 7" id="KW-0472">Membrane</keyword>
<proteinExistence type="inferred from homology"/>
<evidence type="ECO:0000256" key="3">
    <source>
        <dbReference type="ARBA" id="ARBA00022679"/>
    </source>
</evidence>
<dbReference type="PANTHER" id="PTHR30576">
    <property type="entry name" value="COLANIC BIOSYNTHESIS UDP-GLUCOSE LIPID CARRIER TRANSFERASE"/>
    <property type="match status" value="1"/>
</dbReference>
<dbReference type="Proteomes" id="UP000767446">
    <property type="component" value="Unassembled WGS sequence"/>
</dbReference>
<evidence type="ECO:0000256" key="2">
    <source>
        <dbReference type="ARBA" id="ARBA00006464"/>
    </source>
</evidence>
<dbReference type="EMBL" id="JADQBC010000020">
    <property type="protein sequence ID" value="MBR8827133.1"/>
    <property type="molecule type" value="Genomic_DNA"/>
</dbReference>
<dbReference type="InterPro" id="IPR003362">
    <property type="entry name" value="Bact_transf"/>
</dbReference>
<accession>A0A941GUA5</accession>
<keyword evidence="5 7" id="KW-1133">Transmembrane helix</keyword>
<gene>
    <name evidence="9" type="ORF">DSM107014_04375</name>
</gene>
<dbReference type="PANTHER" id="PTHR30576:SF23">
    <property type="entry name" value="GLUCOSYLTRANSFERASE"/>
    <property type="match status" value="1"/>
</dbReference>
<feature type="transmembrane region" description="Helical" evidence="7">
    <location>
        <begin position="136"/>
        <end position="156"/>
    </location>
</feature>
<feature type="transmembrane region" description="Helical" evidence="7">
    <location>
        <begin position="33"/>
        <end position="52"/>
    </location>
</feature>
<dbReference type="Pfam" id="PF02397">
    <property type="entry name" value="Bac_transf"/>
    <property type="match status" value="1"/>
</dbReference>
<feature type="transmembrane region" description="Helical" evidence="7">
    <location>
        <begin position="68"/>
        <end position="94"/>
    </location>
</feature>
<name>A0A941GUA5_9CHRO</name>
<sequence length="478" mass="54745">MDNLPEKTRKILADIRAPQKFKLFHLSGWQWKWGLVLLFSDTLALAIAWQFARYLNKFYSPIPPQLVWWVWLGIPSLFWVFAALTIIFFAYGAMYNTAGSQNYVRAAKLVTLVYLLSLVLGYFYNPKIDPPRSLFFTAWFSSIFILIGFRLFVALLRSQLQKKYEIAVFLIAPANRIRKLTEVVERRSHYKIVGAALGSMANSPSTYKAILDSGAVEVLAAELPRSELASSLYWELRRTGISLRLIPSSVEMLHRRGVPEIFAGLPTLRVETPLLIGWDYRLKRWLDLIAAFLGVIVLAPLFVGVAIAIKLTSPGAVFFRQERMGLHGKVFHVWKFRTMVVNAEALQQELESQNQTKDGVMFKIKHDPRITPVGNFLRRTSIDELPQLFNVLLGQMSLVGPRPLPLRDIEHFQSWHHIRHQVLPGITGLWQISGRSDIEDFDDAARLDLYYIDNWSLNLDLDILVETVRIVLFGKGAY</sequence>